<name>A0A915L3G5_ROMCU</name>
<feature type="region of interest" description="Disordered" evidence="12">
    <location>
        <begin position="1"/>
        <end position="28"/>
    </location>
</feature>
<keyword evidence="6" id="KW-0256">Endoplasmic reticulum</keyword>
<dbReference type="Proteomes" id="UP000887565">
    <property type="component" value="Unplaced"/>
</dbReference>
<feature type="compositionally biased region" description="Acidic residues" evidence="12">
    <location>
        <begin position="1"/>
        <end position="12"/>
    </location>
</feature>
<dbReference type="AlphaFoldDB" id="A0A915L3G5"/>
<comment type="function">
    <text evidence="9">TRAP proteins are part of a complex whose function is to bind calcium to the ER membrane and thereby regulate the retention of ER resident proteins. May be involved in the recycling of the translocation apparatus after completion of the translocation process or may function as a membrane-bound chaperone facilitating folding of translocated proteins.</text>
</comment>
<keyword evidence="14" id="KW-1185">Reference proteome</keyword>
<keyword evidence="7 13" id="KW-1133">Transmembrane helix</keyword>
<sequence length="240" mass="27331">MDDDEGSVQVEDELVHKGPTGDKDLDPEEEVGKVISSPDVEAQLLFTDPPMTSKELTAGVLIRFLVGFLNRGEKPFTVESMDVSFRYPMDYSFYIRNFTDAFYNQIVAPNTEMSFDHMFFIPSEEFAGRPVGLSINLRYSDENKTMYFNNVFNETVNIIEDESGFNPETGFLYVIFACLIVLLLVLGQQFLSKMRKRHGMSKRSAPVEMGTNKNGNIDYDWIPRELLQKNKNSQGTVANK</sequence>
<evidence type="ECO:0000256" key="13">
    <source>
        <dbReference type="SAM" id="Phobius"/>
    </source>
</evidence>
<comment type="subcellular location">
    <subcellularLocation>
        <location evidence="1">Endoplasmic reticulum membrane</location>
        <topology evidence="1">Single-pass type I membrane protein</topology>
    </subcellularLocation>
</comment>
<feature type="transmembrane region" description="Helical" evidence="13">
    <location>
        <begin position="170"/>
        <end position="191"/>
    </location>
</feature>
<dbReference type="GO" id="GO:0005789">
    <property type="term" value="C:endoplasmic reticulum membrane"/>
    <property type="evidence" value="ECO:0007669"/>
    <property type="project" value="UniProtKB-SubCell"/>
</dbReference>
<evidence type="ECO:0000256" key="10">
    <source>
        <dbReference type="ARBA" id="ARBA00025854"/>
    </source>
</evidence>
<dbReference type="PANTHER" id="PTHR12924">
    <property type="entry name" value="TRANSLOCON-ASSOCIATED PROTEIN, ALPHA SUBUNIT"/>
    <property type="match status" value="1"/>
</dbReference>
<organism evidence="14 15">
    <name type="scientific">Romanomermis culicivorax</name>
    <name type="common">Nematode worm</name>
    <dbReference type="NCBI Taxonomy" id="13658"/>
    <lineage>
        <taxon>Eukaryota</taxon>
        <taxon>Metazoa</taxon>
        <taxon>Ecdysozoa</taxon>
        <taxon>Nematoda</taxon>
        <taxon>Enoplea</taxon>
        <taxon>Dorylaimia</taxon>
        <taxon>Mermithida</taxon>
        <taxon>Mermithoidea</taxon>
        <taxon>Mermithidae</taxon>
        <taxon>Romanomermis</taxon>
    </lineage>
</organism>
<feature type="compositionally biased region" description="Basic and acidic residues" evidence="12">
    <location>
        <begin position="13"/>
        <end position="24"/>
    </location>
</feature>
<evidence type="ECO:0000256" key="11">
    <source>
        <dbReference type="ARBA" id="ARBA00031071"/>
    </source>
</evidence>
<proteinExistence type="inferred from homology"/>
<dbReference type="OMA" id="EEDQMQT"/>
<evidence type="ECO:0000256" key="3">
    <source>
        <dbReference type="ARBA" id="ARBA00020280"/>
    </source>
</evidence>
<evidence type="ECO:0000256" key="2">
    <source>
        <dbReference type="ARBA" id="ARBA00006776"/>
    </source>
</evidence>
<keyword evidence="8 13" id="KW-0472">Membrane</keyword>
<keyword evidence="5" id="KW-0732">Signal</keyword>
<evidence type="ECO:0000256" key="5">
    <source>
        <dbReference type="ARBA" id="ARBA00022729"/>
    </source>
</evidence>
<dbReference type="Pfam" id="PF03896">
    <property type="entry name" value="TRAP_alpha"/>
    <property type="match status" value="1"/>
</dbReference>
<evidence type="ECO:0000256" key="6">
    <source>
        <dbReference type="ARBA" id="ARBA00022824"/>
    </source>
</evidence>
<dbReference type="WBParaSite" id="nRc.2.0.1.t45645-RA">
    <property type="protein sequence ID" value="nRc.2.0.1.t45645-RA"/>
    <property type="gene ID" value="nRc.2.0.1.g45645"/>
</dbReference>
<protein>
    <recommendedName>
        <fullName evidence="3">Translocon-associated protein subunit alpha</fullName>
    </recommendedName>
    <alternativeName>
        <fullName evidence="11">Signal sequence receptor subunit alpha</fullName>
    </alternativeName>
</protein>
<evidence type="ECO:0000256" key="12">
    <source>
        <dbReference type="SAM" id="MobiDB-lite"/>
    </source>
</evidence>
<dbReference type="PANTHER" id="PTHR12924:SF0">
    <property type="entry name" value="TRANSLOCON-ASSOCIATED PROTEIN SUBUNIT ALPHA"/>
    <property type="match status" value="1"/>
</dbReference>
<evidence type="ECO:0000256" key="1">
    <source>
        <dbReference type="ARBA" id="ARBA00004115"/>
    </source>
</evidence>
<evidence type="ECO:0000256" key="4">
    <source>
        <dbReference type="ARBA" id="ARBA00022692"/>
    </source>
</evidence>
<comment type="subunit">
    <text evidence="10">Heterotetramer of TRAP-alpha, TRAP-beta, TRAP-delta and TRAP-gamma. Interacts with palmitoylated calnexin (CALX), the interaction is required for efficient folding of glycosylated proteins.</text>
</comment>
<dbReference type="InterPro" id="IPR005595">
    <property type="entry name" value="TRAP_alpha"/>
</dbReference>
<evidence type="ECO:0000256" key="8">
    <source>
        <dbReference type="ARBA" id="ARBA00023136"/>
    </source>
</evidence>
<keyword evidence="4 13" id="KW-0812">Transmembrane</keyword>
<comment type="similarity">
    <text evidence="2">Belongs to the TRAP-alpha family.</text>
</comment>
<reference evidence="15" key="1">
    <citation type="submission" date="2022-11" db="UniProtKB">
        <authorList>
            <consortium name="WormBaseParasite"/>
        </authorList>
    </citation>
    <scope>IDENTIFICATION</scope>
</reference>
<accession>A0A915L3G5</accession>
<evidence type="ECO:0000313" key="14">
    <source>
        <dbReference type="Proteomes" id="UP000887565"/>
    </source>
</evidence>
<evidence type="ECO:0000256" key="7">
    <source>
        <dbReference type="ARBA" id="ARBA00022989"/>
    </source>
</evidence>
<evidence type="ECO:0000256" key="9">
    <source>
        <dbReference type="ARBA" id="ARBA00025620"/>
    </source>
</evidence>
<evidence type="ECO:0000313" key="15">
    <source>
        <dbReference type="WBParaSite" id="nRc.2.0.1.t45645-RA"/>
    </source>
</evidence>